<dbReference type="STRING" id="578455.G2QVU5"/>
<evidence type="ECO:0000259" key="3">
    <source>
        <dbReference type="Pfam" id="PF07714"/>
    </source>
</evidence>
<dbReference type="GeneID" id="11521609"/>
<dbReference type="PANTHER" id="PTHR46008">
    <property type="entry name" value="LEAF RUST 10 DISEASE-RESISTANCE LOCUS RECEPTOR-LIKE PROTEIN KINASE-LIKE 1.4"/>
    <property type="match status" value="1"/>
</dbReference>
<reference evidence="4 5" key="1">
    <citation type="journal article" date="2011" name="Nat. Biotechnol.">
        <title>Comparative genomic analysis of the thermophilic biomass-degrading fungi Myceliophthora thermophila and Thielavia terrestris.</title>
        <authorList>
            <person name="Berka R.M."/>
            <person name="Grigoriev I.V."/>
            <person name="Otillar R."/>
            <person name="Salamov A."/>
            <person name="Grimwood J."/>
            <person name="Reid I."/>
            <person name="Ishmael N."/>
            <person name="John T."/>
            <person name="Darmond C."/>
            <person name="Moisan M.-C."/>
            <person name="Henrissat B."/>
            <person name="Coutinho P.M."/>
            <person name="Lombard V."/>
            <person name="Natvig D.O."/>
            <person name="Lindquist E."/>
            <person name="Schmutz J."/>
            <person name="Lucas S."/>
            <person name="Harris P."/>
            <person name="Powlowski J."/>
            <person name="Bellemare A."/>
            <person name="Taylor D."/>
            <person name="Butler G."/>
            <person name="de Vries R.P."/>
            <person name="Allijn I.E."/>
            <person name="van den Brink J."/>
            <person name="Ushinsky S."/>
            <person name="Storms R."/>
            <person name="Powell A.J."/>
            <person name="Paulsen I.T."/>
            <person name="Elbourne L.D.H."/>
            <person name="Baker S.E."/>
            <person name="Magnuson J."/>
            <person name="LaBoissiere S."/>
            <person name="Clutterbuck A.J."/>
            <person name="Martinez D."/>
            <person name="Wogulis M."/>
            <person name="de Leon A.L."/>
            <person name="Rey M.W."/>
            <person name="Tsang A."/>
        </authorList>
    </citation>
    <scope>NUCLEOTIDE SEQUENCE [LARGE SCALE GENOMIC DNA]</scope>
    <source>
        <strain evidence="5">ATCC 38088 / NRRL 8126</strain>
    </source>
</reference>
<accession>G2QVU5</accession>
<dbReference type="HOGENOM" id="CLU_1518891_0_0_1"/>
<dbReference type="Gene3D" id="1.10.510.10">
    <property type="entry name" value="Transferase(Phosphotransferase) domain 1"/>
    <property type="match status" value="1"/>
</dbReference>
<protein>
    <recommendedName>
        <fullName evidence="3">Serine-threonine/tyrosine-protein kinase catalytic domain-containing protein</fullName>
    </recommendedName>
</protein>
<proteinExistence type="predicted"/>
<keyword evidence="1" id="KW-0547">Nucleotide-binding</keyword>
<evidence type="ECO:0000313" key="5">
    <source>
        <dbReference type="Proteomes" id="UP000008181"/>
    </source>
</evidence>
<dbReference type="EMBL" id="CP003009">
    <property type="protein sequence ID" value="AEO63876.1"/>
    <property type="molecule type" value="Genomic_DNA"/>
</dbReference>
<dbReference type="RefSeq" id="XP_003650212.1">
    <property type="nucleotide sequence ID" value="XM_003650164.1"/>
</dbReference>
<sequence>MGYGCKRSFTPETDASCTASPKHEILDEREKKPCGNPSSCTGFKKRRITKSENLTLGSPCSSLECAPNGTVAEYILESGKPLSLPLRLAWCRETAEAVGWIHAHRALHCNIQSTNLLLDKDLHVKLSDLQDKLLAEDTRAVTVRCWEQQDESAEEVVRDLEAIEREHGRSSAASMPG</sequence>
<dbReference type="AlphaFoldDB" id="G2QVU5"/>
<dbReference type="GO" id="GO:0005524">
    <property type="term" value="F:ATP binding"/>
    <property type="evidence" value="ECO:0007669"/>
    <property type="project" value="UniProtKB-KW"/>
</dbReference>
<organism evidence="4 5">
    <name type="scientific">Thermothielavioides terrestris (strain ATCC 38088 / NRRL 8126)</name>
    <name type="common">Thielavia terrestris</name>
    <dbReference type="NCBI Taxonomy" id="578455"/>
    <lineage>
        <taxon>Eukaryota</taxon>
        <taxon>Fungi</taxon>
        <taxon>Dikarya</taxon>
        <taxon>Ascomycota</taxon>
        <taxon>Pezizomycotina</taxon>
        <taxon>Sordariomycetes</taxon>
        <taxon>Sordariomycetidae</taxon>
        <taxon>Sordariales</taxon>
        <taxon>Chaetomiaceae</taxon>
        <taxon>Thermothielavioides</taxon>
        <taxon>Thermothielavioides terrestris</taxon>
    </lineage>
</organism>
<gene>
    <name evidence="4" type="ORF">THITE_2085383</name>
</gene>
<dbReference type="PANTHER" id="PTHR46008:SF2">
    <property type="entry name" value="LEAF RUST 10 DISEASE-RESISTANCE LOCUS RECEPTOR-LIKE PROTEIN KINASE-LIKE 1.4"/>
    <property type="match status" value="1"/>
</dbReference>
<name>G2QVU5_THETT</name>
<dbReference type="Pfam" id="PF07714">
    <property type="entry name" value="PK_Tyr_Ser-Thr"/>
    <property type="match status" value="1"/>
</dbReference>
<dbReference type="InterPro" id="IPR001245">
    <property type="entry name" value="Ser-Thr/Tyr_kinase_cat_dom"/>
</dbReference>
<evidence type="ECO:0000256" key="2">
    <source>
        <dbReference type="ARBA" id="ARBA00022840"/>
    </source>
</evidence>
<evidence type="ECO:0000256" key="1">
    <source>
        <dbReference type="ARBA" id="ARBA00022741"/>
    </source>
</evidence>
<dbReference type="SUPFAM" id="SSF56112">
    <property type="entry name" value="Protein kinase-like (PK-like)"/>
    <property type="match status" value="1"/>
</dbReference>
<dbReference type="eggNOG" id="KOG0192">
    <property type="taxonomic scope" value="Eukaryota"/>
</dbReference>
<dbReference type="KEGG" id="ttt:THITE_2085383"/>
<dbReference type="GO" id="GO:0004672">
    <property type="term" value="F:protein kinase activity"/>
    <property type="evidence" value="ECO:0007669"/>
    <property type="project" value="InterPro"/>
</dbReference>
<dbReference type="InterPro" id="IPR011009">
    <property type="entry name" value="Kinase-like_dom_sf"/>
</dbReference>
<evidence type="ECO:0000313" key="4">
    <source>
        <dbReference type="EMBL" id="AEO63876.1"/>
    </source>
</evidence>
<keyword evidence="2" id="KW-0067">ATP-binding</keyword>
<dbReference type="Proteomes" id="UP000008181">
    <property type="component" value="Chromosome 1"/>
</dbReference>
<dbReference type="OrthoDB" id="1668230at2759"/>
<keyword evidence="5" id="KW-1185">Reference proteome</keyword>
<feature type="domain" description="Serine-threonine/tyrosine-protein kinase catalytic" evidence="3">
    <location>
        <begin position="63"/>
        <end position="129"/>
    </location>
</feature>